<dbReference type="Gene3D" id="3.40.1230.10">
    <property type="entry name" value="MTH938-like"/>
    <property type="match status" value="1"/>
</dbReference>
<evidence type="ECO:0000313" key="1">
    <source>
        <dbReference type="EMBL" id="SVA09663.1"/>
    </source>
</evidence>
<dbReference type="Pfam" id="PF04430">
    <property type="entry name" value="DUF498"/>
    <property type="match status" value="1"/>
</dbReference>
<dbReference type="PANTHER" id="PTHR21192:SF2">
    <property type="entry name" value="NADH DEHYDROGENASE [UBIQUINONE] 1 ALPHA SUBCOMPLEX ASSEMBLY FACTOR 3"/>
    <property type="match status" value="1"/>
</dbReference>
<dbReference type="AlphaFoldDB" id="A0A381T7D0"/>
<organism evidence="1">
    <name type="scientific">marine metagenome</name>
    <dbReference type="NCBI Taxonomy" id="408172"/>
    <lineage>
        <taxon>unclassified sequences</taxon>
        <taxon>metagenomes</taxon>
        <taxon>ecological metagenomes</taxon>
    </lineage>
</organism>
<protein>
    <recommendedName>
        <fullName evidence="2">NADH dehydrogenase [ubiquinone] 1 alpha subcomplex assembly factor 3</fullName>
    </recommendedName>
</protein>
<dbReference type="PANTHER" id="PTHR21192">
    <property type="entry name" value="NUCLEAR PROTEIN E3-3"/>
    <property type="match status" value="1"/>
</dbReference>
<name>A0A381T7D0_9ZZZZ</name>
<dbReference type="EMBL" id="UINC01003838">
    <property type="protein sequence ID" value="SVA09663.1"/>
    <property type="molecule type" value="Genomic_DNA"/>
</dbReference>
<sequence length="118" mass="13292">MKETNNSLIESVGSGKIQYQGKWYEESLIIGIDKIIYPWKHPSVADLEVSDFESAFEGNTEVILLGTGKKQVFPDAHLVTKILKRGVGIEVMDSKSACRTFNLLVSEYRRPLAMLMLE</sequence>
<reference evidence="1" key="1">
    <citation type="submission" date="2018-05" db="EMBL/GenBank/DDBJ databases">
        <authorList>
            <person name="Lanie J.A."/>
            <person name="Ng W.-L."/>
            <person name="Kazmierczak K.M."/>
            <person name="Andrzejewski T.M."/>
            <person name="Davidsen T.M."/>
            <person name="Wayne K.J."/>
            <person name="Tettelin H."/>
            <person name="Glass J.I."/>
            <person name="Rusch D."/>
            <person name="Podicherti R."/>
            <person name="Tsui H.-C.T."/>
            <person name="Winkler M.E."/>
        </authorList>
    </citation>
    <scope>NUCLEOTIDE SEQUENCE</scope>
</reference>
<gene>
    <name evidence="1" type="ORF">METZ01_LOCUS62517</name>
</gene>
<dbReference type="SUPFAM" id="SSF64076">
    <property type="entry name" value="MTH938-like"/>
    <property type="match status" value="1"/>
</dbReference>
<proteinExistence type="predicted"/>
<evidence type="ECO:0008006" key="2">
    <source>
        <dbReference type="Google" id="ProtNLM"/>
    </source>
</evidence>
<accession>A0A381T7D0</accession>
<dbReference type="InterPro" id="IPR036748">
    <property type="entry name" value="MTH938-like_sf"/>
</dbReference>
<dbReference type="InterPro" id="IPR007523">
    <property type="entry name" value="NDUFAF3/AAMDC"/>
</dbReference>